<protein>
    <recommendedName>
        <fullName evidence="2">Mixed lineage kinase domain-containing protein</fullName>
    </recommendedName>
</protein>
<sequence length="1019" mass="113635">MHVVAYIRLIKFQPPPAKRLRMAVPDGFIVERKSPAKVVAPKFVSAFSSRRLATSTRPSILHDTVPRRPSVDRSKRATDSLAQKPSTLRVRKPPPPPELPAASSSTRSGNPLSALRPVFVLPQHPAPAQKVVPLLDRVPPPLHATARPMKTIFTTSIARATDFRSAAGAAELLSIFLQEHGHGFVDPTERELQRGLEQSPEKMSKRKRGTRFAGGGLADRARTRFHQSKTALALWQSGIELKMRKGQATSPDMRLRVAEVVYAATSDDHQRPGHAPCLGLVRCRAVPERKDANGEVVVLLNFDGTESAAPPFNKPGDLLTMPLRYIRSKVSADGVLDVAITTTSAVQNVASLVSFPPVAIAAEILLKIFEVIQQVNANQRQCYRLANRCLSLLVDIRDQMEGRWQNAPLSLVRALKKFEEYMIWTLGSIYDYLKTSADTKWTARLLKKGSIERALVDYNASVDDAARSFQIATLIDIHYAVGNKAGTVEHENVQSAEDQSILPDSMRRIMEAEHIVSSPMSSGFRPRVTDENRQNSVTSDDFVLVSDPEQNAMLAREATNVLDPDTMTAEDIEAALDDRGFRRYHQSDLVLRKSSHTKQGCWAGATEANVDGRHALVMRYEGPRGVAMKVALRGQDGWQPLSVTVIEMDTRRENLTERIDAALYLQSQMSLSDSKIQDYVENATFRIDAEQTLIMGLPPPEVDAWQSWRNFGLAHSIRGIYLKASQSMGDILPRTYNSFIDSYFQTTDAQVVSDRMKLLLDEDESDSRAQPSLRQLRLAAFKSKSHEQVWRQKLAPAFKYAVGDLGYVPEGESVASFRVLRNIFQDELGCMDVVHNAHGNQFSWETGAANRQELHAFPSLDGRYGWPIVLPTGTSQNVQVVHDLHVASAGQAWHYLLENGKRLAECHSVKPENLILVTRAGNDQRFVLRSTDYNHLRSPPGFGRPPLQQRFGNSAFQPPFGNTHARGLMMQPTPPTIMYLFTSGDVNKPPLWSDTPLMIVLRPYGFFDYVQLHAEDFAA</sequence>
<accession>A0A1X6MNJ2</accession>
<dbReference type="InterPro" id="IPR054000">
    <property type="entry name" value="MLKL_N"/>
</dbReference>
<dbReference type="InterPro" id="IPR059179">
    <property type="entry name" value="MLKL-like_MCAfunc"/>
</dbReference>
<feature type="compositionally biased region" description="Basic and acidic residues" evidence="1">
    <location>
        <begin position="193"/>
        <end position="203"/>
    </location>
</feature>
<dbReference type="RefSeq" id="XP_024334739.1">
    <property type="nucleotide sequence ID" value="XM_024479816.1"/>
</dbReference>
<evidence type="ECO:0000259" key="2">
    <source>
        <dbReference type="Pfam" id="PF22215"/>
    </source>
</evidence>
<feature type="compositionally biased region" description="Basic and acidic residues" evidence="1">
    <location>
        <begin position="64"/>
        <end position="78"/>
    </location>
</feature>
<dbReference type="GeneID" id="36324766"/>
<feature type="region of interest" description="Disordered" evidence="1">
    <location>
        <begin position="58"/>
        <end position="110"/>
    </location>
</feature>
<dbReference type="Pfam" id="PF22215">
    <property type="entry name" value="MLKL_N"/>
    <property type="match status" value="1"/>
</dbReference>
<dbReference type="InterPro" id="IPR036537">
    <property type="entry name" value="Adaptor_Cbl_N_dom_sf"/>
</dbReference>
<proteinExistence type="predicted"/>
<dbReference type="AlphaFoldDB" id="A0A1X6MNJ2"/>
<organism evidence="3 4">
    <name type="scientific">Postia placenta MAD-698-R-SB12</name>
    <dbReference type="NCBI Taxonomy" id="670580"/>
    <lineage>
        <taxon>Eukaryota</taxon>
        <taxon>Fungi</taxon>
        <taxon>Dikarya</taxon>
        <taxon>Basidiomycota</taxon>
        <taxon>Agaricomycotina</taxon>
        <taxon>Agaricomycetes</taxon>
        <taxon>Polyporales</taxon>
        <taxon>Adustoporiaceae</taxon>
        <taxon>Rhodonia</taxon>
    </lineage>
</organism>
<dbReference type="STRING" id="670580.A0A1X6MNJ2"/>
<feature type="region of interest" description="Disordered" evidence="1">
    <location>
        <begin position="193"/>
        <end position="213"/>
    </location>
</feature>
<feature type="domain" description="Mixed lineage kinase" evidence="2">
    <location>
        <begin position="367"/>
        <end position="478"/>
    </location>
</feature>
<evidence type="ECO:0000256" key="1">
    <source>
        <dbReference type="SAM" id="MobiDB-lite"/>
    </source>
</evidence>
<dbReference type="Gene3D" id="1.20.930.20">
    <property type="entry name" value="Adaptor protein Cbl, N-terminal domain"/>
    <property type="match status" value="1"/>
</dbReference>
<name>A0A1X6MNJ2_9APHY</name>
<dbReference type="OrthoDB" id="3268478at2759"/>
<gene>
    <name evidence="3" type="ORF">POSPLADRAFT_1049687</name>
</gene>
<evidence type="ECO:0000313" key="4">
    <source>
        <dbReference type="Proteomes" id="UP000194127"/>
    </source>
</evidence>
<dbReference type="EMBL" id="KZ110606">
    <property type="protein sequence ID" value="OSX57945.1"/>
    <property type="molecule type" value="Genomic_DNA"/>
</dbReference>
<dbReference type="GO" id="GO:0007166">
    <property type="term" value="P:cell surface receptor signaling pathway"/>
    <property type="evidence" value="ECO:0007669"/>
    <property type="project" value="InterPro"/>
</dbReference>
<keyword evidence="4" id="KW-1185">Reference proteome</keyword>
<evidence type="ECO:0000313" key="3">
    <source>
        <dbReference type="EMBL" id="OSX57945.1"/>
    </source>
</evidence>
<dbReference type="CDD" id="cd21037">
    <property type="entry name" value="MLKL_NTD"/>
    <property type="match status" value="1"/>
</dbReference>
<dbReference type="Proteomes" id="UP000194127">
    <property type="component" value="Unassembled WGS sequence"/>
</dbReference>
<reference evidence="3 4" key="1">
    <citation type="submission" date="2017-04" db="EMBL/GenBank/DDBJ databases">
        <title>Genome Sequence of the Model Brown-Rot Fungus Postia placenta SB12.</title>
        <authorList>
            <consortium name="DOE Joint Genome Institute"/>
            <person name="Gaskell J."/>
            <person name="Kersten P."/>
            <person name="Larrondo L.F."/>
            <person name="Canessa P."/>
            <person name="Martinez D."/>
            <person name="Hibbett D."/>
            <person name="Schmoll M."/>
            <person name="Kubicek C.P."/>
            <person name="Martinez A.T."/>
            <person name="Yadav J."/>
            <person name="Master E."/>
            <person name="Magnuson J.K."/>
            <person name="James T."/>
            <person name="Yaver D."/>
            <person name="Berka R."/>
            <person name="Labutti K."/>
            <person name="Lipzen A."/>
            <person name="Aerts A."/>
            <person name="Barry K."/>
            <person name="Henrissat B."/>
            <person name="Blanchette R."/>
            <person name="Grigoriev I."/>
            <person name="Cullen D."/>
        </authorList>
    </citation>
    <scope>NUCLEOTIDE SEQUENCE [LARGE SCALE GENOMIC DNA]</scope>
    <source>
        <strain evidence="3 4">MAD-698-R-SB12</strain>
    </source>
</reference>